<dbReference type="OrthoDB" id="5430717at2759"/>
<name>A0A8H2W442_9HELO</name>
<sequence>MDQWLRPVFTRTRTPVQSTPNDRSEDPHEAEETMKSIRPASRVSSYMGFRSSSTANLHTSDTFTFQHVNIPENVYHKPSGSQMAETLKVVMMTRNLMEPVPVEYNTCIVHVLEAYNDLEEELARKDGEIDDIKARHTKDIREFDVMAEQWKAKEKDYQKEMKNLEILLSKTEGGMENVTMARSKSVIHGARRAADFFEDGMEKIKQNFARYSSGRCSLNTTTEWEIDPTQQSTSPPAPETPRSPGRASRQEEDTQQERIVGSRRREHSSVQDTESFYSAVDSQPGSRLTSLQLDALERQHATEELGVAFDSSSESDDTSSRSAITEGQGLTPNGTPKHPDIKEKPLPDIPASDPEIDPSFSSETDHAQPWVNLQDDEHASSSIDSRKGFSFKAGDDLPSLLHESSKDILRKSNTVSVQASRLSYVMNNEDEFVAKPRLADSKFELKPESRIMEVKSSANLNVNTMLSGSSEKEKEIERGSEKGLRQQLGMGMGLGRGIERTYSSSSIVTAVRDNSGRSEGGRLGRGKGSGNGNGNGGGGGGRQKNGQATAVMAAVRAIAASNKSATANDKIQAHGNEFDRREGLPFSPERSPTGSQAGGGRSRE</sequence>
<feature type="region of interest" description="Disordered" evidence="2">
    <location>
        <begin position="221"/>
        <end position="286"/>
    </location>
</feature>
<proteinExistence type="predicted"/>
<organism evidence="3 4">
    <name type="scientific">Sclerotinia trifoliorum</name>
    <dbReference type="NCBI Taxonomy" id="28548"/>
    <lineage>
        <taxon>Eukaryota</taxon>
        <taxon>Fungi</taxon>
        <taxon>Dikarya</taxon>
        <taxon>Ascomycota</taxon>
        <taxon>Pezizomycotina</taxon>
        <taxon>Leotiomycetes</taxon>
        <taxon>Helotiales</taxon>
        <taxon>Sclerotiniaceae</taxon>
        <taxon>Sclerotinia</taxon>
    </lineage>
</organism>
<feature type="region of interest" description="Disordered" evidence="2">
    <location>
        <begin position="507"/>
        <end position="548"/>
    </location>
</feature>
<feature type="compositionally biased region" description="Polar residues" evidence="2">
    <location>
        <begin position="11"/>
        <end position="21"/>
    </location>
</feature>
<feature type="coiled-coil region" evidence="1">
    <location>
        <begin position="115"/>
        <end position="167"/>
    </location>
</feature>
<feature type="compositionally biased region" description="Basic and acidic residues" evidence="2">
    <location>
        <begin position="22"/>
        <end position="35"/>
    </location>
</feature>
<feature type="compositionally biased region" description="Polar residues" evidence="2">
    <location>
        <begin position="323"/>
        <end position="334"/>
    </location>
</feature>
<reference evidence="3" key="1">
    <citation type="submission" date="2020-10" db="EMBL/GenBank/DDBJ databases">
        <authorList>
            <person name="Kusch S."/>
        </authorList>
    </citation>
    <scope>NUCLEOTIDE SEQUENCE</scope>
    <source>
        <strain evidence="3">SwB9</strain>
    </source>
</reference>
<feature type="region of interest" description="Disordered" evidence="2">
    <location>
        <begin position="306"/>
        <end position="389"/>
    </location>
</feature>
<protein>
    <submittedName>
        <fullName evidence="3">07dfcb61-dfbb-4004-bee6-acf7b4e9139d</fullName>
    </submittedName>
</protein>
<feature type="compositionally biased region" description="Gly residues" evidence="2">
    <location>
        <begin position="523"/>
        <end position="543"/>
    </location>
</feature>
<comment type="caution">
    <text evidence="3">The sequence shown here is derived from an EMBL/GenBank/DDBJ whole genome shotgun (WGS) entry which is preliminary data.</text>
</comment>
<evidence type="ECO:0000313" key="4">
    <source>
        <dbReference type="Proteomes" id="UP000624404"/>
    </source>
</evidence>
<feature type="compositionally biased region" description="Polar residues" evidence="2">
    <location>
        <begin position="221"/>
        <end position="234"/>
    </location>
</feature>
<dbReference type="AlphaFoldDB" id="A0A8H2W442"/>
<dbReference type="EMBL" id="CAJHIA010000037">
    <property type="protein sequence ID" value="CAD6456634.1"/>
    <property type="molecule type" value="Genomic_DNA"/>
</dbReference>
<keyword evidence="4" id="KW-1185">Reference proteome</keyword>
<feature type="compositionally biased region" description="Basic and acidic residues" evidence="2">
    <location>
        <begin position="337"/>
        <end position="346"/>
    </location>
</feature>
<accession>A0A8H2W442</accession>
<feature type="region of interest" description="Disordered" evidence="2">
    <location>
        <begin position="1"/>
        <end position="39"/>
    </location>
</feature>
<evidence type="ECO:0000256" key="2">
    <source>
        <dbReference type="SAM" id="MobiDB-lite"/>
    </source>
</evidence>
<keyword evidence="1" id="KW-0175">Coiled coil</keyword>
<dbReference type="Proteomes" id="UP000624404">
    <property type="component" value="Unassembled WGS sequence"/>
</dbReference>
<feature type="compositionally biased region" description="Basic and acidic residues" evidence="2">
    <location>
        <begin position="375"/>
        <end position="387"/>
    </location>
</feature>
<feature type="region of interest" description="Disordered" evidence="2">
    <location>
        <begin position="561"/>
        <end position="604"/>
    </location>
</feature>
<feature type="compositionally biased region" description="Polar residues" evidence="2">
    <location>
        <begin position="270"/>
        <end position="286"/>
    </location>
</feature>
<evidence type="ECO:0000256" key="1">
    <source>
        <dbReference type="SAM" id="Coils"/>
    </source>
</evidence>
<evidence type="ECO:0000313" key="3">
    <source>
        <dbReference type="EMBL" id="CAD6456634.1"/>
    </source>
</evidence>
<gene>
    <name evidence="3" type="ORF">SCLTRI_LOCUS10489</name>
</gene>